<evidence type="ECO:0000256" key="1">
    <source>
        <dbReference type="ARBA" id="ARBA00004141"/>
    </source>
</evidence>
<dbReference type="Proteomes" id="UP000663823">
    <property type="component" value="Unassembled WGS sequence"/>
</dbReference>
<evidence type="ECO:0000256" key="10">
    <source>
        <dbReference type="ARBA" id="ARBA00023303"/>
    </source>
</evidence>
<dbReference type="PRINTS" id="PR01078">
    <property type="entry name" value="AMINACHANNEL"/>
</dbReference>
<reference evidence="13" key="1">
    <citation type="submission" date="2021-02" db="EMBL/GenBank/DDBJ databases">
        <authorList>
            <person name="Nowell W R."/>
        </authorList>
    </citation>
    <scope>NUCLEOTIDE SEQUENCE</scope>
</reference>
<keyword evidence="4 11" id="KW-0812">Transmembrane</keyword>
<keyword evidence="7 11" id="KW-0406">Ion transport</keyword>
<evidence type="ECO:0000313" key="15">
    <source>
        <dbReference type="Proteomes" id="UP000663882"/>
    </source>
</evidence>
<evidence type="ECO:0000256" key="6">
    <source>
        <dbReference type="ARBA" id="ARBA00023053"/>
    </source>
</evidence>
<evidence type="ECO:0000256" key="4">
    <source>
        <dbReference type="ARBA" id="ARBA00022692"/>
    </source>
</evidence>
<evidence type="ECO:0000256" key="7">
    <source>
        <dbReference type="ARBA" id="ARBA00023065"/>
    </source>
</evidence>
<evidence type="ECO:0000313" key="14">
    <source>
        <dbReference type="EMBL" id="CAF3710166.1"/>
    </source>
</evidence>
<evidence type="ECO:0000256" key="12">
    <source>
        <dbReference type="SAM" id="Phobius"/>
    </source>
</evidence>
<dbReference type="InterPro" id="IPR001873">
    <property type="entry name" value="ENaC"/>
</dbReference>
<dbReference type="EMBL" id="CAJOAX010001373">
    <property type="protein sequence ID" value="CAF3710166.1"/>
    <property type="molecule type" value="Genomic_DNA"/>
</dbReference>
<dbReference type="Gene3D" id="2.60.470.10">
    <property type="entry name" value="Acid-sensing ion channels like domains"/>
    <property type="match status" value="1"/>
</dbReference>
<keyword evidence="5 12" id="KW-1133">Transmembrane helix</keyword>
<evidence type="ECO:0000256" key="2">
    <source>
        <dbReference type="ARBA" id="ARBA00022448"/>
    </source>
</evidence>
<sequence>MNHESEQTVRRHRRRRSIIREFCLNTSTHALPGIARSESFHNCVFWSISFLIFTGIMIYFIVKSIINYFDYPTSIDLSYNNDWQQYFAAVSFCNIAALRFDRFIQPFLNFTNSLNIKNTNDTTTISEYQSQFIWLFLVDQINKNQSLEDYSFPLSSMLQGCAYNFETCTSADFISFVSPSYGLCYTFNAKLKNSTDDSLRFGNFYGGAGILSLSLYVHSYQYVPYSTDAAGILVLIHDNRQVPMIETSGIELGPGRRYKLSYRKKKINLLSSPYTDCTNKISNPMKAMLSNYYPADYVYSQSNCYQICQQTYVYEQCGCVNPYLWYIRWIVLPGTDNIIFAPACYPSDGCFDKASRRLFASASLVEIYCSDCSQECSTNSFVLQTSSSMLYIDSKLDTIKNFVENSLVPLPNNWSTTWRQHIYENYLTINILRETSIVETHTQTSTLGFVDVISNIGGQTGLWIGISFLSIMELIEMIYRLIRYQIHVIRESIQRKINIIQ</sequence>
<dbReference type="GO" id="GO:0015280">
    <property type="term" value="F:ligand-gated sodium channel activity"/>
    <property type="evidence" value="ECO:0007669"/>
    <property type="project" value="TreeGrafter"/>
</dbReference>
<evidence type="ECO:0000256" key="9">
    <source>
        <dbReference type="ARBA" id="ARBA00023201"/>
    </source>
</evidence>
<gene>
    <name evidence="14" type="ORF">OTI717_LOCUS13125</name>
    <name evidence="13" type="ORF">RFH988_LOCUS3471</name>
</gene>
<dbReference type="EMBL" id="CAJNOO010000083">
    <property type="protein sequence ID" value="CAF0792047.1"/>
    <property type="molecule type" value="Genomic_DNA"/>
</dbReference>
<name>A0A813RYH9_9BILA</name>
<feature type="transmembrane region" description="Helical" evidence="12">
    <location>
        <begin position="43"/>
        <end position="62"/>
    </location>
</feature>
<keyword evidence="3 11" id="KW-0894">Sodium channel</keyword>
<comment type="subcellular location">
    <subcellularLocation>
        <location evidence="1">Membrane</location>
        <topology evidence="1">Multi-pass membrane protein</topology>
    </subcellularLocation>
</comment>
<keyword evidence="10 11" id="KW-0407">Ion channel</keyword>
<accession>A0A813RYH9</accession>
<organism evidence="13 15">
    <name type="scientific">Rotaria sordida</name>
    <dbReference type="NCBI Taxonomy" id="392033"/>
    <lineage>
        <taxon>Eukaryota</taxon>
        <taxon>Metazoa</taxon>
        <taxon>Spiralia</taxon>
        <taxon>Gnathifera</taxon>
        <taxon>Rotifera</taxon>
        <taxon>Eurotatoria</taxon>
        <taxon>Bdelloidea</taxon>
        <taxon>Philodinida</taxon>
        <taxon>Philodinidae</taxon>
        <taxon>Rotaria</taxon>
    </lineage>
</organism>
<evidence type="ECO:0000256" key="8">
    <source>
        <dbReference type="ARBA" id="ARBA00023136"/>
    </source>
</evidence>
<evidence type="ECO:0000256" key="11">
    <source>
        <dbReference type="RuleBase" id="RU000679"/>
    </source>
</evidence>
<keyword evidence="8 12" id="KW-0472">Membrane</keyword>
<keyword evidence="2 11" id="KW-0813">Transport</keyword>
<protein>
    <submittedName>
        <fullName evidence="13">Uncharacterized protein</fullName>
    </submittedName>
</protein>
<dbReference type="AlphaFoldDB" id="A0A813RYH9"/>
<keyword evidence="6" id="KW-0915">Sodium</keyword>
<comment type="similarity">
    <text evidence="11">Belongs to the amiloride-sensitive sodium channel (TC 1.A.6) family.</text>
</comment>
<dbReference type="Gene3D" id="1.10.287.770">
    <property type="entry name" value="YojJ-like"/>
    <property type="match status" value="1"/>
</dbReference>
<dbReference type="Proteomes" id="UP000663882">
    <property type="component" value="Unassembled WGS sequence"/>
</dbReference>
<evidence type="ECO:0000256" key="5">
    <source>
        <dbReference type="ARBA" id="ARBA00022989"/>
    </source>
</evidence>
<proteinExistence type="inferred from homology"/>
<evidence type="ECO:0000313" key="13">
    <source>
        <dbReference type="EMBL" id="CAF0792047.1"/>
    </source>
</evidence>
<evidence type="ECO:0000256" key="3">
    <source>
        <dbReference type="ARBA" id="ARBA00022461"/>
    </source>
</evidence>
<dbReference type="PANTHER" id="PTHR11690">
    <property type="entry name" value="AMILORIDE-SENSITIVE SODIUM CHANNEL-RELATED"/>
    <property type="match status" value="1"/>
</dbReference>
<keyword evidence="9 11" id="KW-0739">Sodium transport</keyword>
<comment type="caution">
    <text evidence="13">The sequence shown here is derived from an EMBL/GenBank/DDBJ whole genome shotgun (WGS) entry which is preliminary data.</text>
</comment>
<dbReference type="Pfam" id="PF00858">
    <property type="entry name" value="ASC"/>
    <property type="match status" value="1"/>
</dbReference>
<dbReference type="GO" id="GO:0005886">
    <property type="term" value="C:plasma membrane"/>
    <property type="evidence" value="ECO:0007669"/>
    <property type="project" value="TreeGrafter"/>
</dbReference>
<dbReference type="OrthoDB" id="6021021at2759"/>